<gene>
    <name evidence="3" type="ORF">DGYR_LOCUS11644</name>
</gene>
<organism evidence="3 4">
    <name type="scientific">Dimorphilus gyrociliatus</name>
    <dbReference type="NCBI Taxonomy" id="2664684"/>
    <lineage>
        <taxon>Eukaryota</taxon>
        <taxon>Metazoa</taxon>
        <taxon>Spiralia</taxon>
        <taxon>Lophotrochozoa</taxon>
        <taxon>Annelida</taxon>
        <taxon>Polychaeta</taxon>
        <taxon>Polychaeta incertae sedis</taxon>
        <taxon>Dinophilidae</taxon>
        <taxon>Dimorphilus</taxon>
    </lineage>
</organism>
<feature type="transmembrane region" description="Helical" evidence="2">
    <location>
        <begin position="844"/>
        <end position="865"/>
    </location>
</feature>
<reference evidence="3 4" key="1">
    <citation type="submission" date="2020-08" db="EMBL/GenBank/DDBJ databases">
        <authorList>
            <person name="Hejnol A."/>
        </authorList>
    </citation>
    <scope>NUCLEOTIDE SEQUENCE [LARGE SCALE GENOMIC DNA]</scope>
</reference>
<accession>A0A7I8W7H6</accession>
<proteinExistence type="predicted"/>
<keyword evidence="4" id="KW-1185">Reference proteome</keyword>
<feature type="region of interest" description="Disordered" evidence="1">
    <location>
        <begin position="309"/>
        <end position="333"/>
    </location>
</feature>
<dbReference type="Proteomes" id="UP000549394">
    <property type="component" value="Unassembled WGS sequence"/>
</dbReference>
<feature type="compositionally biased region" description="Low complexity" evidence="1">
    <location>
        <begin position="363"/>
        <end position="376"/>
    </location>
</feature>
<feature type="region of interest" description="Disordered" evidence="1">
    <location>
        <begin position="1056"/>
        <end position="1130"/>
    </location>
</feature>
<dbReference type="AlphaFoldDB" id="A0A7I8W7H6"/>
<keyword evidence="2" id="KW-0812">Transmembrane</keyword>
<feature type="compositionally biased region" description="Polar residues" evidence="1">
    <location>
        <begin position="514"/>
        <end position="525"/>
    </location>
</feature>
<feature type="region of interest" description="Disordered" evidence="1">
    <location>
        <begin position="88"/>
        <end position="122"/>
    </location>
</feature>
<keyword evidence="2" id="KW-0472">Membrane</keyword>
<feature type="region of interest" description="Disordered" evidence="1">
    <location>
        <begin position="363"/>
        <end position="458"/>
    </location>
</feature>
<feature type="compositionally biased region" description="Basic and acidic residues" evidence="1">
    <location>
        <begin position="324"/>
        <end position="333"/>
    </location>
</feature>
<feature type="compositionally biased region" description="Polar residues" evidence="1">
    <location>
        <begin position="134"/>
        <end position="143"/>
    </location>
</feature>
<feature type="region of interest" description="Disordered" evidence="1">
    <location>
        <begin position="665"/>
        <end position="700"/>
    </location>
</feature>
<feature type="compositionally biased region" description="Basic and acidic residues" evidence="1">
    <location>
        <begin position="1068"/>
        <end position="1081"/>
    </location>
</feature>
<evidence type="ECO:0000256" key="2">
    <source>
        <dbReference type="SAM" id="Phobius"/>
    </source>
</evidence>
<sequence length="1231" mass="137892">MWRWNVSILNLFWIFTLLFWITTVFVVENVVDILENPKFRIRHRDKRFSENSSFNGTNFVTNKPSFVQNNGTTVKFLTTGLLDAVNSDTRTNDYPSKQVTNESTANVTSEGETSSKSPYNSTLALRDNTKGYFSINNTSNGTESKPEKTEYYTNPTQSYLYNNESTVSSRLNKSTTSDVQLIQNLTTTNFVQNETFAKTTVNQLFDYNNTQQVNTTYSTKMNKSFTTTSDYSVKSSVQTTIKNLRSSSNITNSVNFTTPLYYSNTNNFTLSLNQTTSVSSEIFNVTSATTPNLANYTTVTKKYDNITRGIRYPTTPSVSNASSTEKRTDRPEFTKTVRVVSTESIPGIANEFNYTDKINSSMDLSTQTDDSSTKSSFHPTTVGSSTVTMSQLADDSLITSESSVKDKSTSALTTPSNNNNNNVTEATSKQISKSTINPTSITEMFHPTTTISGSNKSDFENSTTLISAPKSTVKPGNVTIDYLQTTEKEEIKTVNTSSSEITTTDSSETSIVTQEGSPIVTPSNDNEFSNTINLDNKTTANDANSGKSYPPNVTPEYTTFSYGTKEKDKVSKTYTTNVNKLQTASVVNFTNTMKIDYSTKSTSYFTSEAKTTVKNIPTTQQISVKTLAASSPTTKVDNGNYSFNYQTSIKDNLKKTTPNLNYQSTQTAENDYTKNTYPITIPNSPKNSITNTKTPIKPTDGSVDSETLTVIVVGLLTNEKISIIKTDSFLNGMKKALEDLYKKGLNPEEKLKRSTSDIKIKVKSIEETKKYKKLAAEIVFEVMEKSTTVPAKRVSEIMNKVGNSSIQSKIVGRTVLKSPTPFVVSTTNKPPTTDNQMQLPLPPWAFIIVILGSLIVVFILVILFIKRSHCKLFLSKKRSRKKILKIKANRQYEEWFETLNNGKIIDKVYSDDRRVIEETEGVLSDLYSPDTTLPPISPAASSEIKSPPINQIHQQVDFTEIAPSERIELLPPPVKHKDKETRKQKEKRPIDKTNSGEIAQIFQPEGYDLPKFEILRVTGKRVKTQQLDEPVDPATIHPSQYIPKSIVRPVVIKTRDYSPQPPVVNSPRQEKSKIQSAKRDFSPPPFQNDENSRVEFVKLPPQSPTKLSEDRNRSSFRPVNGPKIVTPIKTPLNDYPQVHITRIKSDGRTMQRIEPYGASAHSDDDKKTANKSNKLTEILDQYSTPDRSLTKQPIDRLPKSILKDLYPHIYEAKILEEKKADDELFDHVCYP</sequence>
<feature type="region of interest" description="Disordered" evidence="1">
    <location>
        <begin position="130"/>
        <end position="149"/>
    </location>
</feature>
<feature type="compositionally biased region" description="Low complexity" evidence="1">
    <location>
        <begin position="496"/>
        <end position="513"/>
    </location>
</feature>
<feature type="compositionally biased region" description="Polar residues" evidence="1">
    <location>
        <begin position="314"/>
        <end position="323"/>
    </location>
</feature>
<feature type="compositionally biased region" description="Polar residues" evidence="1">
    <location>
        <begin position="423"/>
        <end position="458"/>
    </location>
</feature>
<name>A0A7I8W7H6_9ANNE</name>
<comment type="caution">
    <text evidence="3">The sequence shown here is derived from an EMBL/GenBank/DDBJ whole genome shotgun (WGS) entry which is preliminary data.</text>
</comment>
<feature type="region of interest" description="Disordered" evidence="1">
    <location>
        <begin position="495"/>
        <end position="525"/>
    </location>
</feature>
<evidence type="ECO:0000313" key="3">
    <source>
        <dbReference type="EMBL" id="CAD5124043.1"/>
    </source>
</evidence>
<evidence type="ECO:0000313" key="4">
    <source>
        <dbReference type="Proteomes" id="UP000549394"/>
    </source>
</evidence>
<keyword evidence="2" id="KW-1133">Transmembrane helix</keyword>
<feature type="compositionally biased region" description="Polar residues" evidence="1">
    <location>
        <begin position="665"/>
        <end position="694"/>
    </location>
</feature>
<evidence type="ECO:0000256" key="1">
    <source>
        <dbReference type="SAM" id="MobiDB-lite"/>
    </source>
</evidence>
<protein>
    <submittedName>
        <fullName evidence="3">DgyrCDS12351</fullName>
    </submittedName>
</protein>
<dbReference type="EMBL" id="CAJFCJ010000020">
    <property type="protein sequence ID" value="CAD5124043.1"/>
    <property type="molecule type" value="Genomic_DNA"/>
</dbReference>
<feature type="compositionally biased region" description="Polar residues" evidence="1">
    <location>
        <begin position="377"/>
        <end position="402"/>
    </location>
</feature>